<name>A0A8J9UAG4_9NEOP</name>
<organism evidence="1 2">
    <name type="scientific">Brenthis ino</name>
    <name type="common">lesser marbled fritillary</name>
    <dbReference type="NCBI Taxonomy" id="405034"/>
    <lineage>
        <taxon>Eukaryota</taxon>
        <taxon>Metazoa</taxon>
        <taxon>Ecdysozoa</taxon>
        <taxon>Arthropoda</taxon>
        <taxon>Hexapoda</taxon>
        <taxon>Insecta</taxon>
        <taxon>Pterygota</taxon>
        <taxon>Neoptera</taxon>
        <taxon>Endopterygota</taxon>
        <taxon>Lepidoptera</taxon>
        <taxon>Glossata</taxon>
        <taxon>Ditrysia</taxon>
        <taxon>Papilionoidea</taxon>
        <taxon>Nymphalidae</taxon>
        <taxon>Heliconiinae</taxon>
        <taxon>Argynnini</taxon>
        <taxon>Brenthis</taxon>
    </lineage>
</organism>
<evidence type="ECO:0000313" key="1">
    <source>
        <dbReference type="EMBL" id="CAH0716733.1"/>
    </source>
</evidence>
<dbReference type="AlphaFoldDB" id="A0A8J9UAG4"/>
<protein>
    <submittedName>
        <fullName evidence="1">Uncharacterized protein</fullName>
    </submittedName>
</protein>
<accession>A0A8J9UAG4</accession>
<reference evidence="1" key="1">
    <citation type="submission" date="2021-12" db="EMBL/GenBank/DDBJ databases">
        <authorList>
            <person name="Martin H S."/>
        </authorList>
    </citation>
    <scope>NUCLEOTIDE SEQUENCE</scope>
</reference>
<feature type="non-terminal residue" evidence="1">
    <location>
        <position position="146"/>
    </location>
</feature>
<keyword evidence="2" id="KW-1185">Reference proteome</keyword>
<dbReference type="OrthoDB" id="7463508at2759"/>
<evidence type="ECO:0000313" key="2">
    <source>
        <dbReference type="Proteomes" id="UP000838878"/>
    </source>
</evidence>
<proteinExistence type="predicted"/>
<sequence length="146" mass="17191">MERKRSTSPSILSGQLFKKKRNDISTKKEVGTQTINGKLIDAMIYRKHIDKTTMSIKTDILHKVDFHDQRPLDQRNENFARLVAFELERVPIEKRSNLYPQILNIIRIFRGDSNLDECLEFVPIMSDSDDNEERVLPLNVRYEKNE</sequence>
<gene>
    <name evidence="1" type="ORF">BINO364_LOCUS3434</name>
</gene>
<dbReference type="Proteomes" id="UP000838878">
    <property type="component" value="Chromosome 11"/>
</dbReference>
<dbReference type="EMBL" id="OV170231">
    <property type="protein sequence ID" value="CAH0716733.1"/>
    <property type="molecule type" value="Genomic_DNA"/>
</dbReference>